<dbReference type="RefSeq" id="WP_153802026.1">
    <property type="nucleotide sequence ID" value="NZ_CP045798.1"/>
</dbReference>
<evidence type="ECO:0000313" key="2">
    <source>
        <dbReference type="Proteomes" id="UP000515847"/>
    </source>
</evidence>
<sequence>MKETLCDSGEGTLMGVTLVFELKGVNWPYVFIYNNWNRLISKMNSRWGDPHAGATLRAAWGYGEQALEYKPKIGSTPLPILLH</sequence>
<reference evidence="1 2" key="1">
    <citation type="journal article" date="2019" name="Front. Microbiol.">
        <title>Thermoanaerosceptrum fracticalcis gen. nov. sp. nov., a Novel Fumarate-Fermenting Microorganism From a Deep Fractured Carbonate Aquifer of the US Great Basin.</title>
        <authorList>
            <person name="Hamilton-Brehm S.D."/>
            <person name="Stewart L.E."/>
            <person name="Zavarin M."/>
            <person name="Caldwell M."/>
            <person name="Lawson P.A."/>
            <person name="Onstott T.C."/>
            <person name="Grzymski J."/>
            <person name="Neveux I."/>
            <person name="Lollar B.S."/>
            <person name="Russell C.E."/>
            <person name="Moser D.P."/>
        </authorList>
    </citation>
    <scope>NUCLEOTIDE SEQUENCE [LARGE SCALE GENOMIC DNA]</scope>
    <source>
        <strain evidence="1 2">DRI-13</strain>
    </source>
</reference>
<dbReference type="AlphaFoldDB" id="A0A7G6E4I9"/>
<dbReference type="OrthoDB" id="9759982at2"/>
<proteinExistence type="predicted"/>
<dbReference type="KEGG" id="tfr:BR63_12155"/>
<gene>
    <name evidence="1" type="ORF">BR63_12155</name>
</gene>
<dbReference type="Proteomes" id="UP000515847">
    <property type="component" value="Chromosome"/>
</dbReference>
<organism evidence="1 2">
    <name type="scientific">Thermanaerosceptrum fracticalcis</name>
    <dbReference type="NCBI Taxonomy" id="1712410"/>
    <lineage>
        <taxon>Bacteria</taxon>
        <taxon>Bacillati</taxon>
        <taxon>Bacillota</taxon>
        <taxon>Clostridia</taxon>
        <taxon>Eubacteriales</taxon>
        <taxon>Peptococcaceae</taxon>
        <taxon>Thermanaerosceptrum</taxon>
    </lineage>
</organism>
<keyword evidence="2" id="KW-1185">Reference proteome</keyword>
<evidence type="ECO:0000313" key="1">
    <source>
        <dbReference type="EMBL" id="QNB46993.1"/>
    </source>
</evidence>
<accession>A0A7G6E4I9</accession>
<protein>
    <submittedName>
        <fullName evidence="1">Uncharacterized protein</fullName>
    </submittedName>
</protein>
<dbReference type="EMBL" id="CP045798">
    <property type="protein sequence ID" value="QNB46993.1"/>
    <property type="molecule type" value="Genomic_DNA"/>
</dbReference>
<name>A0A7G6E4I9_THEFR</name>